<feature type="region of interest" description="Disordered" evidence="4">
    <location>
        <begin position="30"/>
        <end position="56"/>
    </location>
</feature>
<evidence type="ECO:0000313" key="7">
    <source>
        <dbReference type="Proteomes" id="UP000469670"/>
    </source>
</evidence>
<dbReference type="PANTHER" id="PTHR35372">
    <property type="entry name" value="ATP BINDING PROTEIN-RELATED"/>
    <property type="match status" value="1"/>
</dbReference>
<evidence type="ECO:0000256" key="4">
    <source>
        <dbReference type="SAM" id="MobiDB-lite"/>
    </source>
</evidence>
<dbReference type="Proteomes" id="UP000469670">
    <property type="component" value="Unassembled WGS sequence"/>
</dbReference>
<dbReference type="SMART" id="SM00885">
    <property type="entry name" value="D5_N"/>
    <property type="match status" value="1"/>
</dbReference>
<keyword evidence="2" id="KW-0378">Hydrolase</keyword>
<keyword evidence="3" id="KW-0067">ATP-binding</keyword>
<dbReference type="InterPro" id="IPR051620">
    <property type="entry name" value="ORF904-like_C"/>
</dbReference>
<dbReference type="PROSITE" id="PS51206">
    <property type="entry name" value="SF3_HELICASE_1"/>
    <property type="match status" value="1"/>
</dbReference>
<name>A0A7K3RWY0_9ACTN</name>
<dbReference type="Pfam" id="PF08706">
    <property type="entry name" value="D5_N"/>
    <property type="match status" value="1"/>
</dbReference>
<dbReference type="InterPro" id="IPR027417">
    <property type="entry name" value="P-loop_NTPase"/>
</dbReference>
<dbReference type="EMBL" id="JAAGMP010000704">
    <property type="protein sequence ID" value="NEC19709.1"/>
    <property type="molecule type" value="Genomic_DNA"/>
</dbReference>
<dbReference type="AlphaFoldDB" id="A0A7K3RWY0"/>
<keyword evidence="1" id="KW-0547">Nucleotide-binding</keyword>
<dbReference type="InterPro" id="IPR014818">
    <property type="entry name" value="Phage/plasmid_primase_P4_C"/>
</dbReference>
<accession>A0A7K3RWY0</accession>
<proteinExistence type="predicted"/>
<dbReference type="RefSeq" id="WP_164202984.1">
    <property type="nucleotide sequence ID" value="NZ_JAAGMP010000704.1"/>
</dbReference>
<comment type="caution">
    <text evidence="6">The sequence shown here is derived from an EMBL/GenBank/DDBJ whole genome shotgun (WGS) entry which is preliminary data.</text>
</comment>
<gene>
    <name evidence="6" type="ORF">G3I50_15805</name>
</gene>
<evidence type="ECO:0000313" key="6">
    <source>
        <dbReference type="EMBL" id="NEC19709.1"/>
    </source>
</evidence>
<dbReference type="InterPro" id="IPR006500">
    <property type="entry name" value="Helicase_put_C_phage/plasmid"/>
</dbReference>
<dbReference type="Pfam" id="PF19263">
    <property type="entry name" value="DUF5906"/>
    <property type="match status" value="1"/>
</dbReference>
<dbReference type="GO" id="GO:0005524">
    <property type="term" value="F:ATP binding"/>
    <property type="evidence" value="ECO:0007669"/>
    <property type="project" value="UniProtKB-KW"/>
</dbReference>
<evidence type="ECO:0000259" key="5">
    <source>
        <dbReference type="PROSITE" id="PS51206"/>
    </source>
</evidence>
<evidence type="ECO:0000256" key="2">
    <source>
        <dbReference type="ARBA" id="ARBA00022801"/>
    </source>
</evidence>
<dbReference type="NCBIfam" id="TIGR01613">
    <property type="entry name" value="primase_Cterm"/>
    <property type="match status" value="1"/>
</dbReference>
<protein>
    <submittedName>
        <fullName evidence="6">DNA primase</fullName>
    </submittedName>
</protein>
<dbReference type="SUPFAM" id="SSF52540">
    <property type="entry name" value="P-loop containing nucleoside triphosphate hydrolases"/>
    <property type="match status" value="1"/>
</dbReference>
<sequence>MSGTRSTHFDAAAVAQQMIALEAFEAARPNAASERAERTVDGPLDGGGENLPGSLSDRGNAKLFVERFRSQFRHFDGLGWFSWDGYRWKRTGGEKAALWAAGEMAEAMPTSDPSGRFTERELYVHRRRTLSTAGMKALLTQAKASPLLSAEPDELDGDPYALCTPAGVVDLYTGLLHAPDPEKDCHSRATSVAPQAVPIPRWLRFLEDTFGDDEEGREMIDFLHLLLGYSITGDVGAQVLPFLHGEGKNGKSVLLDVMMQILGDYADAAPPGFLMDRGAFAEHSTELTELHGRRLVVCSELKPNDKFDEARVRLLTGGDKIKARRMRQDYFSFSPTHHLWLLGNHRPEVSTGGFAFWRRIRLLPFERVVSDERKIDNLALELVRDEGPGILQWLVLGAQRYLTTRDTLSGPDRVRIATRAYATTEDHIGRFLAECCTRENDGGAELRVEQGLLYASYSSWCNASEGIRPASARAFAHRVRQDVGLASPTDMIKSNGRKFYPGIGLAVD</sequence>
<dbReference type="Gene3D" id="3.40.50.300">
    <property type="entry name" value="P-loop containing nucleotide triphosphate hydrolases"/>
    <property type="match status" value="1"/>
</dbReference>
<evidence type="ECO:0000256" key="1">
    <source>
        <dbReference type="ARBA" id="ARBA00022741"/>
    </source>
</evidence>
<organism evidence="6 7">
    <name type="scientific">Streptomyces parvus</name>
    <dbReference type="NCBI Taxonomy" id="66428"/>
    <lineage>
        <taxon>Bacteria</taxon>
        <taxon>Bacillati</taxon>
        <taxon>Actinomycetota</taxon>
        <taxon>Actinomycetes</taxon>
        <taxon>Kitasatosporales</taxon>
        <taxon>Streptomycetaceae</taxon>
        <taxon>Streptomyces</taxon>
    </lineage>
</organism>
<reference evidence="6 7" key="1">
    <citation type="submission" date="2020-01" db="EMBL/GenBank/DDBJ databases">
        <title>Insect and environment-associated Actinomycetes.</title>
        <authorList>
            <person name="Currrie C."/>
            <person name="Chevrette M."/>
            <person name="Carlson C."/>
            <person name="Stubbendieck R."/>
            <person name="Wendt-Pienkowski E."/>
        </authorList>
    </citation>
    <scope>NUCLEOTIDE SEQUENCE [LARGE SCALE GENOMIC DNA]</scope>
    <source>
        <strain evidence="6 7">SID7590</strain>
    </source>
</reference>
<dbReference type="PANTHER" id="PTHR35372:SF2">
    <property type="entry name" value="SF3 HELICASE DOMAIN-CONTAINING PROTEIN"/>
    <property type="match status" value="1"/>
</dbReference>
<evidence type="ECO:0000256" key="3">
    <source>
        <dbReference type="ARBA" id="ARBA00022840"/>
    </source>
</evidence>
<dbReference type="InterPro" id="IPR014015">
    <property type="entry name" value="Helicase_SF3_DNA-vir"/>
</dbReference>
<dbReference type="GO" id="GO:0016787">
    <property type="term" value="F:hydrolase activity"/>
    <property type="evidence" value="ECO:0007669"/>
    <property type="project" value="UniProtKB-KW"/>
</dbReference>
<feature type="domain" description="SF3 helicase" evidence="5">
    <location>
        <begin position="218"/>
        <end position="378"/>
    </location>
</feature>
<dbReference type="InterPro" id="IPR045455">
    <property type="entry name" value="NrS-1_pol-like_helicase"/>
</dbReference>